<evidence type="ECO:0000313" key="10">
    <source>
        <dbReference type="EMBL" id="SUN76046.1"/>
    </source>
</evidence>
<feature type="transmembrane region" description="Helical" evidence="8">
    <location>
        <begin position="97"/>
        <end position="116"/>
    </location>
</feature>
<feature type="domain" description="PTS EIIC type-3" evidence="9">
    <location>
        <begin position="1"/>
        <end position="404"/>
    </location>
</feature>
<feature type="transmembrane region" description="Helical" evidence="8">
    <location>
        <begin position="386"/>
        <end position="405"/>
    </location>
</feature>
<dbReference type="EMBL" id="UHFR01000005">
    <property type="protein sequence ID" value="SUN76046.1"/>
    <property type="molecule type" value="Genomic_DNA"/>
</dbReference>
<dbReference type="PANTHER" id="PTHR33989">
    <property type="match status" value="1"/>
</dbReference>
<dbReference type="Pfam" id="PF02378">
    <property type="entry name" value="PTS_EIIC"/>
    <property type="match status" value="1"/>
</dbReference>
<sequence>MQTFIIQSLFWFKRRRFVGIVNRTFRSLFPFILLASIIRVINFSLFTEYSYVSQIFSISSWLSVPLAGRIMGNFVGLIEGITGLLTTYFAAKYTAEFYVKDSEMAGITGLIFSLILDSREIFSGILNDGDLTHVNLPTTINLVLAVFIGYFIGLIFKWTSVKDITAQDYPSKRIRPVTISLFLAVFINALLYLASIANINSTISSFLTNLTTAGGHTLSSLSSAFFLSLFTWTGMTSSFSMLSPVDDTYFSSNLSYALQNHTTSGIPYPYTTTTLYQGFGAFGGVGSILALLFAILWVSKNQRDIRISLFSLFPTLFNSSGAFLLGVPVMFNVVYFLPFVTLPLVNMVIARIILAFHLMPALVYPVPSGTPSPLIAFVGTGGSLRALALGCLIFALNVLIYIPFVKLDNRLREKMERSEESEVGHEKS</sequence>
<protein>
    <submittedName>
        <fullName evidence="10">PTS family cellobiose porter, IIC component</fullName>
        <ecNumber evidence="10">2.7.1.-</ecNumber>
    </submittedName>
</protein>
<organism evidence="10 11">
    <name type="scientific">Streptococcus massiliensis</name>
    <dbReference type="NCBI Taxonomy" id="313439"/>
    <lineage>
        <taxon>Bacteria</taxon>
        <taxon>Bacillati</taxon>
        <taxon>Bacillota</taxon>
        <taxon>Bacilli</taxon>
        <taxon>Lactobacillales</taxon>
        <taxon>Streptococcaceae</taxon>
        <taxon>Streptococcus</taxon>
    </lineage>
</organism>
<dbReference type="Proteomes" id="UP000254634">
    <property type="component" value="Unassembled WGS sequence"/>
</dbReference>
<comment type="subcellular location">
    <subcellularLocation>
        <location evidence="1">Cell membrane</location>
        <topology evidence="1">Multi-pass membrane protein</topology>
    </subcellularLocation>
</comment>
<dbReference type="STRING" id="1123307.GCA_000380065_01651"/>
<evidence type="ECO:0000256" key="7">
    <source>
        <dbReference type="ARBA" id="ARBA00023136"/>
    </source>
</evidence>
<dbReference type="AlphaFoldDB" id="A0A380KYN4"/>
<evidence type="ECO:0000256" key="8">
    <source>
        <dbReference type="SAM" id="Phobius"/>
    </source>
</evidence>
<keyword evidence="7 8" id="KW-0472">Membrane</keyword>
<dbReference type="InterPro" id="IPR003352">
    <property type="entry name" value="PTS_EIIC"/>
</dbReference>
<feature type="transmembrane region" description="Helical" evidence="8">
    <location>
        <begin position="217"/>
        <end position="235"/>
    </location>
</feature>
<name>A0A380KYN4_9STRE</name>
<evidence type="ECO:0000259" key="9">
    <source>
        <dbReference type="PROSITE" id="PS51105"/>
    </source>
</evidence>
<dbReference type="GO" id="GO:1901264">
    <property type="term" value="P:carbohydrate derivative transport"/>
    <property type="evidence" value="ECO:0007669"/>
    <property type="project" value="TreeGrafter"/>
</dbReference>
<evidence type="ECO:0000256" key="4">
    <source>
        <dbReference type="ARBA" id="ARBA00022597"/>
    </source>
</evidence>
<evidence type="ECO:0000256" key="6">
    <source>
        <dbReference type="ARBA" id="ARBA00022989"/>
    </source>
</evidence>
<dbReference type="RefSeq" id="WP_026129783.1">
    <property type="nucleotide sequence ID" value="NZ_UHFR01000005.1"/>
</dbReference>
<feature type="transmembrane region" description="Helical" evidence="8">
    <location>
        <begin position="177"/>
        <end position="197"/>
    </location>
</feature>
<evidence type="ECO:0000256" key="3">
    <source>
        <dbReference type="ARBA" id="ARBA00022475"/>
    </source>
</evidence>
<keyword evidence="4" id="KW-0762">Sugar transport</keyword>
<feature type="transmembrane region" description="Helical" evidence="8">
    <location>
        <begin position="66"/>
        <end position="90"/>
    </location>
</feature>
<gene>
    <name evidence="10" type="primary">celB</name>
    <name evidence="10" type="ORF">NCTC13765_00492</name>
</gene>
<dbReference type="InterPro" id="IPR004501">
    <property type="entry name" value="PTS_EIIC_3"/>
</dbReference>
<accession>A0A380KYN4</accession>
<dbReference type="EC" id="2.7.1.-" evidence="10"/>
<dbReference type="InterPro" id="IPR051088">
    <property type="entry name" value="PTS_Sugar-EIIC/EIIB"/>
</dbReference>
<keyword evidence="6 8" id="KW-1133">Transmembrane helix</keyword>
<keyword evidence="3" id="KW-1003">Cell membrane</keyword>
<keyword evidence="5 8" id="KW-0812">Transmembrane</keyword>
<feature type="transmembrane region" description="Helical" evidence="8">
    <location>
        <begin position="279"/>
        <end position="299"/>
    </location>
</feature>
<proteinExistence type="predicted"/>
<dbReference type="PANTHER" id="PTHR33989:SF4">
    <property type="entry name" value="PTS SYSTEM N,N'-DIACETYLCHITOBIOSE-SPECIFIC EIIC COMPONENT"/>
    <property type="match status" value="1"/>
</dbReference>
<dbReference type="PROSITE" id="PS51105">
    <property type="entry name" value="PTS_EIIC_TYPE_3"/>
    <property type="match status" value="1"/>
</dbReference>
<dbReference type="GO" id="GO:0005886">
    <property type="term" value="C:plasma membrane"/>
    <property type="evidence" value="ECO:0007669"/>
    <property type="project" value="UniProtKB-SubCell"/>
</dbReference>
<evidence type="ECO:0000256" key="2">
    <source>
        <dbReference type="ARBA" id="ARBA00022448"/>
    </source>
</evidence>
<feature type="transmembrane region" description="Helical" evidence="8">
    <location>
        <begin position="136"/>
        <end position="156"/>
    </location>
</feature>
<evidence type="ECO:0000256" key="1">
    <source>
        <dbReference type="ARBA" id="ARBA00004651"/>
    </source>
</evidence>
<keyword evidence="10" id="KW-0808">Transferase</keyword>
<feature type="transmembrane region" description="Helical" evidence="8">
    <location>
        <begin position="344"/>
        <end position="366"/>
    </location>
</feature>
<reference evidence="10" key="1">
    <citation type="submission" date="2018-06" db="EMBL/GenBank/DDBJ databases">
        <authorList>
            <consortium name="Pathogen Informatics"/>
            <person name="Doyle S."/>
        </authorList>
    </citation>
    <scope>NUCLEOTIDE SEQUENCE [LARGE SCALE GENOMIC DNA]</scope>
    <source>
        <strain evidence="10">NCTC13765</strain>
    </source>
</reference>
<feature type="transmembrane region" description="Helical" evidence="8">
    <location>
        <begin position="24"/>
        <end position="46"/>
    </location>
</feature>
<dbReference type="GO" id="GO:0009401">
    <property type="term" value="P:phosphoenolpyruvate-dependent sugar phosphotransferase system"/>
    <property type="evidence" value="ECO:0007669"/>
    <property type="project" value="InterPro"/>
</dbReference>
<dbReference type="GO" id="GO:0008982">
    <property type="term" value="F:protein-N(PI)-phosphohistidine-sugar phosphotransferase activity"/>
    <property type="evidence" value="ECO:0007669"/>
    <property type="project" value="InterPro"/>
</dbReference>
<evidence type="ECO:0000313" key="11">
    <source>
        <dbReference type="Proteomes" id="UP000254634"/>
    </source>
</evidence>
<keyword evidence="2" id="KW-0813">Transport</keyword>
<evidence type="ECO:0000256" key="5">
    <source>
        <dbReference type="ARBA" id="ARBA00022692"/>
    </source>
</evidence>
<keyword evidence="11" id="KW-1185">Reference proteome</keyword>